<evidence type="ECO:0000313" key="1">
    <source>
        <dbReference type="EMBL" id="RUR67507.1"/>
    </source>
</evidence>
<dbReference type="OrthoDB" id="10003488at2"/>
<proteinExistence type="predicted"/>
<gene>
    <name evidence="1" type="ORF">EJP67_10620</name>
</gene>
<dbReference type="RefSeq" id="WP_126021648.1">
    <property type="nucleotide sequence ID" value="NZ_RXFT01000003.1"/>
</dbReference>
<reference evidence="1 2" key="1">
    <citation type="submission" date="2018-12" db="EMBL/GenBank/DDBJ databases">
        <title>The genome sequences of Variovorax guangxiensis DSM 27352.</title>
        <authorList>
            <person name="Gao J."/>
            <person name="Sun J."/>
        </authorList>
    </citation>
    <scope>NUCLEOTIDE SEQUENCE [LARGE SCALE GENOMIC DNA]</scope>
    <source>
        <strain evidence="1 2">DSM 27352</strain>
    </source>
</reference>
<protein>
    <submittedName>
        <fullName evidence="1">Uncharacterized protein</fullName>
    </submittedName>
</protein>
<name>A0A433MHY0_9BURK</name>
<accession>A0A433MHY0</accession>
<dbReference type="EMBL" id="RXFT01000003">
    <property type="protein sequence ID" value="RUR67507.1"/>
    <property type="molecule type" value="Genomic_DNA"/>
</dbReference>
<comment type="caution">
    <text evidence="1">The sequence shown here is derived from an EMBL/GenBank/DDBJ whole genome shotgun (WGS) entry which is preliminary data.</text>
</comment>
<organism evidence="1 2">
    <name type="scientific">Variovorax guangxiensis</name>
    <dbReference type="NCBI Taxonomy" id="1775474"/>
    <lineage>
        <taxon>Bacteria</taxon>
        <taxon>Pseudomonadati</taxon>
        <taxon>Pseudomonadota</taxon>
        <taxon>Betaproteobacteria</taxon>
        <taxon>Burkholderiales</taxon>
        <taxon>Comamonadaceae</taxon>
        <taxon>Variovorax</taxon>
    </lineage>
</organism>
<evidence type="ECO:0000313" key="2">
    <source>
        <dbReference type="Proteomes" id="UP000281118"/>
    </source>
</evidence>
<dbReference type="Proteomes" id="UP000281118">
    <property type="component" value="Unassembled WGS sequence"/>
</dbReference>
<sequence length="210" mass="23548">MKMLILQARNYLNRRAKIARSEVAHLIAGGVLFPLVFLGCAGAPKSNSEISTVEQLLAELDYGFVNGVLDDESFYEKRIGYKLGEFPKDTKPESFSGPALGVGFEMKSGVFRGQKIAVSKEFSSNKRKILRVIFPAPGCFPEWKIPRFFPHDLVYEPSSLMYDVRDPNAPSFHRARKYLASQEQFVGFSIGGRDRCLKEIVVGVVYKEGN</sequence>
<dbReference type="AlphaFoldDB" id="A0A433MHY0"/>